<comment type="caution">
    <text evidence="3">The sequence shown here is derived from an EMBL/GenBank/DDBJ whole genome shotgun (WGS) entry which is preliminary data.</text>
</comment>
<reference evidence="3 4" key="1">
    <citation type="submission" date="2017-08" db="EMBL/GenBank/DDBJ databases">
        <title>Acidophilic green algal genome provides insights into adaptation to an acidic environment.</title>
        <authorList>
            <person name="Hirooka S."/>
            <person name="Hirose Y."/>
            <person name="Kanesaki Y."/>
            <person name="Higuchi S."/>
            <person name="Fujiwara T."/>
            <person name="Onuma R."/>
            <person name="Era A."/>
            <person name="Ohbayashi R."/>
            <person name="Uzuka A."/>
            <person name="Nozaki H."/>
            <person name="Yoshikawa H."/>
            <person name="Miyagishima S.Y."/>
        </authorList>
    </citation>
    <scope>NUCLEOTIDE SEQUENCE [LARGE SCALE GENOMIC DNA]</scope>
    <source>
        <strain evidence="3 4">NIES-2499</strain>
    </source>
</reference>
<proteinExistence type="predicted"/>
<feature type="compositionally biased region" description="Low complexity" evidence="1">
    <location>
        <begin position="191"/>
        <end position="205"/>
    </location>
</feature>
<keyword evidence="2" id="KW-0812">Transmembrane</keyword>
<feature type="compositionally biased region" description="Polar residues" evidence="1">
    <location>
        <begin position="114"/>
        <end position="147"/>
    </location>
</feature>
<gene>
    <name evidence="3" type="ORF">CEUSTIGMA_g4717.t1</name>
</gene>
<dbReference type="GO" id="GO:0006325">
    <property type="term" value="P:chromatin organization"/>
    <property type="evidence" value="ECO:0007669"/>
    <property type="project" value="TreeGrafter"/>
</dbReference>
<feature type="compositionally biased region" description="Polar residues" evidence="1">
    <location>
        <begin position="929"/>
        <end position="940"/>
    </location>
</feature>
<sequence>MDFDIALSSILKDDAVFSNFVRWLQKYDATHVENVRSVSSLLDKCSPVEVTLKIIHLVNQKLQEAFRDATKFTHPEKSANVHQISEQERLHPQVQEVQQEVVAGSNLSIKSAQNVHMSSSTRDDITPSSAKSPNLLITPSSLNSTKGMISGGPYQPLSDMGTTAQGSSANRQQQRQRRQLEKQLALDARFSGSSPIISNSGPASGFKEGSGPLSTASQAMIKDEDDARGWPLKPRRIQPKPVNPLDGKGGSATPVSTPASTPAPFIRPAPGTDEVSWPALSSAKTRDSKSSKRGTVSASNSAPASAAYSSATGRTAVPSPWVRSEATPRTLFTPNIPTPPSRPGVNEASPQLSSSSGLVLAHCNAASPIAIAWFESSQLPNSTLAIADAGLYHAQSPSSSQNLSCKMETDLVRQVVRPVTTDQSSATQASMEGISVAALSSTQLTAVADAPYTTMHSLPDSALDAELSDKLKAAAGELELLSELSATSMKVPTSHKALHRLADVYGSILSTMPALSLETLVSERACADSFQQGDHCHLLPSFQQCLSLLFRAISLPDTPGEEVDPAKGVMCEEQVAATRAAAEPSCVQLADVFALVSLCSDDKALQGSLISSSQSIPSAPTQLNSGSKVDCGLLGTTSASWTGAAAASFACWVLELHPHLVSGLGDRIAQLLLGQARVRRLCPGLTKLLKAVLEARDKKPIKRMHLVAPGGYLNNDPSGTGADSLKTASISGGPQQQLLMVGPLKAALGEPPRLVSNRERCRDLVFTFIREASAFFQALLQCAGPDMNQLIQDVRRGLSMNGGSNACQGIQHSTSAGRGVSSGVNLSSRAHLVSVFMDSMLSLRLKIAVLLSEMHPGNLLFIAELLTTCIIQAAVTGYVTNIGSMISMLKSILNRVSLSKNVCVGEVLLMDNQHVAQLAQMNPHKLQRLNQRMQQQSSGRSAAGNVAGHAQQLGVTGPGSGVGSGKPTSRHRSTPFCTTSDMNVVSISPKLGDSNQMTAPSGQTQPRQAVAGMLSLATAEEPATVVSVAGNSSSSKETYAASEKFAHTLEVLQEFPAEQRPFVLLLELSDSRSLSTALSSALSIRLRKVFASLTPQLTPMAKSDTSHPSHQSHAAETSSVLVPSKEGGSKASSCFTLPLNVQVGDKAIMISVIGLYLGYFSFAAATVQILLLQMRSNDVMNAVQGAAASSLKEAAPGALTASGRATMYEPSGRATMYEPSMLPGVSAHEAHANLDQAHSGQPINVGEANCQPEQLRCCRVAALLSQAVDTSAYSSSLSQLGALDIETLVMAGLGCDGLLLPLLLPLIRSYLWLLPLVWSDSTGAHIYNISISLGVHPLKKIVTTLSHLRNHLFQSRGICLSARHIGKLQSQSTLGSKRQENAVASRHGLEEVTEPKPTQLNTLAGACAFGVLQDIMERLMPLWFFVERGTLKNVGLMDEAAVVGNWKGFSSVKEVGGSAAGRTEQEEQGNGLREISVHETICEAGTAMAGSHPGHYALTSSSSSSSSSCRLHVDTRLLELCCPELADACRELETSAAAAAGRVDRVYAECTSSHVTLEPLDGFMSGGAASSTSAMQAVKQPRKLVAVPISGPSSAANRRLGQATGGIGANGAADNWTQEDELPEALKLLLDYPGPSPAVGAVKEVLQAPNPCPECEDDESAPLCIGLLTEEPGPTLQPTAAALGPTAPASAPVASASAPAPATAPTPAPAPDALLRLQHSLLAQYSTDEMPVKLREVCSFAVECLAANAYGDAVSETLRSLARAATDKLPGQAVQIIKAQRDTEHGASVEGEECLCTREAVSECAKAAVKTVTREVWAAAAVVCKTAVEKHAAQALHALLPSSLPKPVLEAAISLVERAVMSACGTRLKEQVPTEVQRLLFQPHLLEAAERIANKMRLAASFEAAAGVSGVTSFTSHNTVPLCYVSPSPCLNQDELNLSAASISQTSPEVMIAQQIHTRILCGQLDLLEAENNLCHHLSTLSHSGTLTSTSTTSADGVSSVDLVLASLLWDGDMATAAVPCPQSTEDTKTHEGAGESLCASLSDSSSLEGSVRTPRFLDWIKQWFNNGRCTARMCLHLFRLHTLYLQRPSGHGMYPYQQDVRRIPGSTSTALQALFEAQAGPMSQPLQAACRAHVNDSKSSMCETVGGIMCETLGGSVVAAEWTQGGGSTTPHVVAAEWTQGGGSTTPHASTQQLPATASNEHAVERMKLTLSVAVVKQPLLIKLPSCLLRWARDSGDYQMMRELRNLLQDATFSSVGLVTAPLVTGGGDSE</sequence>
<keyword evidence="4" id="KW-1185">Reference proteome</keyword>
<dbReference type="STRING" id="1157962.A0A250X2H8"/>
<feature type="compositionally biased region" description="Low complexity" evidence="1">
    <location>
        <begin position="1675"/>
        <end position="1701"/>
    </location>
</feature>
<dbReference type="InterPro" id="IPR040031">
    <property type="entry name" value="Codanin-1"/>
</dbReference>
<feature type="compositionally biased region" description="Low complexity" evidence="1">
    <location>
        <begin position="297"/>
        <end position="311"/>
    </location>
</feature>
<evidence type="ECO:0000256" key="1">
    <source>
        <dbReference type="SAM" id="MobiDB-lite"/>
    </source>
</evidence>
<dbReference type="Proteomes" id="UP000232323">
    <property type="component" value="Unassembled WGS sequence"/>
</dbReference>
<organism evidence="3 4">
    <name type="scientific">Chlamydomonas eustigma</name>
    <dbReference type="NCBI Taxonomy" id="1157962"/>
    <lineage>
        <taxon>Eukaryota</taxon>
        <taxon>Viridiplantae</taxon>
        <taxon>Chlorophyta</taxon>
        <taxon>core chlorophytes</taxon>
        <taxon>Chlorophyceae</taxon>
        <taxon>CS clade</taxon>
        <taxon>Chlamydomonadales</taxon>
        <taxon>Chlamydomonadaceae</taxon>
        <taxon>Chlamydomonas</taxon>
    </lineage>
</organism>
<keyword evidence="2" id="KW-0472">Membrane</keyword>
<feature type="compositionally biased region" description="Polar residues" evidence="1">
    <location>
        <begin position="160"/>
        <end position="170"/>
    </location>
</feature>
<name>A0A250X2H8_9CHLO</name>
<keyword evidence="2" id="KW-1133">Transmembrane helix</keyword>
<accession>A0A250X2H8</accession>
<dbReference type="PANTHER" id="PTHR28678:SF1">
    <property type="entry name" value="CODANIN-1"/>
    <property type="match status" value="1"/>
</dbReference>
<dbReference type="PANTHER" id="PTHR28678">
    <property type="entry name" value="CODANIN-1"/>
    <property type="match status" value="1"/>
</dbReference>
<dbReference type="OrthoDB" id="552354at2759"/>
<feature type="region of interest" description="Disordered" evidence="1">
    <location>
        <begin position="114"/>
        <end position="350"/>
    </location>
</feature>
<evidence type="ECO:0000313" key="3">
    <source>
        <dbReference type="EMBL" id="GAX77271.1"/>
    </source>
</evidence>
<dbReference type="EMBL" id="BEGY01000023">
    <property type="protein sequence ID" value="GAX77271.1"/>
    <property type="molecule type" value="Genomic_DNA"/>
</dbReference>
<feature type="compositionally biased region" description="Low complexity" evidence="1">
    <location>
        <begin position="251"/>
        <end position="264"/>
    </location>
</feature>
<feature type="region of interest" description="Disordered" evidence="1">
    <location>
        <begin position="1675"/>
        <end position="1711"/>
    </location>
</feature>
<feature type="region of interest" description="Disordered" evidence="1">
    <location>
        <begin position="929"/>
        <end position="979"/>
    </location>
</feature>
<protein>
    <submittedName>
        <fullName evidence="3">Uncharacterized protein</fullName>
    </submittedName>
</protein>
<feature type="compositionally biased region" description="Polar residues" evidence="1">
    <location>
        <begin position="1106"/>
        <end position="1121"/>
    </location>
</feature>
<dbReference type="GO" id="GO:0005634">
    <property type="term" value="C:nucleus"/>
    <property type="evidence" value="ECO:0007669"/>
    <property type="project" value="TreeGrafter"/>
</dbReference>
<evidence type="ECO:0000313" key="4">
    <source>
        <dbReference type="Proteomes" id="UP000232323"/>
    </source>
</evidence>
<feature type="transmembrane region" description="Helical" evidence="2">
    <location>
        <begin position="1147"/>
        <end position="1172"/>
    </location>
</feature>
<evidence type="ECO:0000256" key="2">
    <source>
        <dbReference type="SAM" id="Phobius"/>
    </source>
</evidence>
<feature type="region of interest" description="Disordered" evidence="1">
    <location>
        <begin position="1099"/>
        <end position="1125"/>
    </location>
</feature>